<evidence type="ECO:0000313" key="5">
    <source>
        <dbReference type="EMBL" id="KKN14323.1"/>
    </source>
</evidence>
<dbReference type="GO" id="GO:0003677">
    <property type="term" value="F:DNA binding"/>
    <property type="evidence" value="ECO:0007669"/>
    <property type="project" value="InterPro"/>
</dbReference>
<dbReference type="GO" id="GO:0005737">
    <property type="term" value="C:cytoplasm"/>
    <property type="evidence" value="ECO:0007669"/>
    <property type="project" value="TreeGrafter"/>
</dbReference>
<comment type="caution">
    <text evidence="5">The sequence shown here is derived from an EMBL/GenBank/DDBJ whole genome shotgun (WGS) entry which is preliminary data.</text>
</comment>
<organism evidence="5">
    <name type="scientific">marine sediment metagenome</name>
    <dbReference type="NCBI Taxonomy" id="412755"/>
    <lineage>
        <taxon>unclassified sequences</taxon>
        <taxon>metagenomes</taxon>
        <taxon>ecological metagenomes</taxon>
    </lineage>
</organism>
<evidence type="ECO:0000259" key="4">
    <source>
        <dbReference type="SMART" id="SM00400"/>
    </source>
</evidence>
<proteinExistence type="predicted"/>
<dbReference type="Pfam" id="PF01807">
    <property type="entry name" value="Zn_ribbon_DnaG"/>
    <property type="match status" value="1"/>
</dbReference>
<dbReference type="EMBL" id="LAZR01003828">
    <property type="protein sequence ID" value="KKN14323.1"/>
    <property type="molecule type" value="Genomic_DNA"/>
</dbReference>
<keyword evidence="2" id="KW-0863">Zinc-finger</keyword>
<feature type="domain" description="Zinc finger CHC2-type" evidence="4">
    <location>
        <begin position="52"/>
        <end position="107"/>
    </location>
</feature>
<evidence type="ECO:0000256" key="3">
    <source>
        <dbReference type="ARBA" id="ARBA00022833"/>
    </source>
</evidence>
<evidence type="ECO:0000256" key="1">
    <source>
        <dbReference type="ARBA" id="ARBA00022723"/>
    </source>
</evidence>
<protein>
    <recommendedName>
        <fullName evidence="4">Zinc finger CHC2-type domain-containing protein</fullName>
    </recommendedName>
</protein>
<keyword evidence="3" id="KW-0862">Zinc</keyword>
<dbReference type="SUPFAM" id="SSF57783">
    <property type="entry name" value="Zinc beta-ribbon"/>
    <property type="match status" value="1"/>
</dbReference>
<evidence type="ECO:0000256" key="2">
    <source>
        <dbReference type="ARBA" id="ARBA00022771"/>
    </source>
</evidence>
<dbReference type="GO" id="GO:0006269">
    <property type="term" value="P:DNA replication, synthesis of primer"/>
    <property type="evidence" value="ECO:0007669"/>
    <property type="project" value="TreeGrafter"/>
</dbReference>
<dbReference type="InterPro" id="IPR050219">
    <property type="entry name" value="DnaG_primase"/>
</dbReference>
<dbReference type="PANTHER" id="PTHR30313:SF2">
    <property type="entry name" value="DNA PRIMASE"/>
    <property type="match status" value="1"/>
</dbReference>
<dbReference type="InterPro" id="IPR036977">
    <property type="entry name" value="DNA_primase_Znf_CHC2"/>
</dbReference>
<dbReference type="GO" id="GO:0003899">
    <property type="term" value="F:DNA-directed RNA polymerase activity"/>
    <property type="evidence" value="ECO:0007669"/>
    <property type="project" value="InterPro"/>
</dbReference>
<name>A0A0F9RAB0_9ZZZZ</name>
<dbReference type="InterPro" id="IPR002694">
    <property type="entry name" value="Znf_CHC2"/>
</dbReference>
<dbReference type="PANTHER" id="PTHR30313">
    <property type="entry name" value="DNA PRIMASE"/>
    <property type="match status" value="1"/>
</dbReference>
<sequence>MEHGKARQRTGKLMTDYALIHQILVKKSIVDYLEKKGYHPYKTLSDGKIQYLCPFPDHNESQPSFMVWTSAEYENFYCFGCLRNYNIIHLVSALEGISFGEAVAKLGDGMEVSLQENIQIEKERFDKMQVYQIPDMLDLSESLTSIGIRCASHLQGVNYDNKECEIVDKLLETVDKDLLTYEFDNIQETCRSLGNVLIQRRQRFEEEKGEKRKKEYKRGT</sequence>
<reference evidence="5" key="1">
    <citation type="journal article" date="2015" name="Nature">
        <title>Complex archaea that bridge the gap between prokaryotes and eukaryotes.</title>
        <authorList>
            <person name="Spang A."/>
            <person name="Saw J.H."/>
            <person name="Jorgensen S.L."/>
            <person name="Zaremba-Niedzwiedzka K."/>
            <person name="Martijn J."/>
            <person name="Lind A.E."/>
            <person name="van Eijk R."/>
            <person name="Schleper C."/>
            <person name="Guy L."/>
            <person name="Ettema T.J."/>
        </authorList>
    </citation>
    <scope>NUCLEOTIDE SEQUENCE</scope>
</reference>
<dbReference type="Gene3D" id="3.90.580.10">
    <property type="entry name" value="Zinc finger, CHC2-type domain"/>
    <property type="match status" value="1"/>
</dbReference>
<accession>A0A0F9RAB0</accession>
<dbReference type="SMART" id="SM00400">
    <property type="entry name" value="ZnF_CHCC"/>
    <property type="match status" value="1"/>
</dbReference>
<gene>
    <name evidence="5" type="ORF">LCGC14_0997250</name>
</gene>
<keyword evidence="1" id="KW-0479">Metal-binding</keyword>
<dbReference type="AlphaFoldDB" id="A0A0F9RAB0"/>
<dbReference type="GO" id="GO:0008270">
    <property type="term" value="F:zinc ion binding"/>
    <property type="evidence" value="ECO:0007669"/>
    <property type="project" value="UniProtKB-KW"/>
</dbReference>